<keyword evidence="3 6" id="KW-0812">Transmembrane</keyword>
<feature type="transmembrane region" description="Helical" evidence="6">
    <location>
        <begin position="258"/>
        <end position="278"/>
    </location>
</feature>
<dbReference type="Pfam" id="PF03348">
    <property type="entry name" value="Serinc"/>
    <property type="match status" value="1"/>
</dbReference>
<comment type="similarity">
    <text evidence="2">Belongs to the TDE1 family.</text>
</comment>
<dbReference type="InterPro" id="IPR005016">
    <property type="entry name" value="TDE1/TMS"/>
</dbReference>
<dbReference type="RefSeq" id="XP_031808070.1">
    <property type="nucleotide sequence ID" value="XM_031952210.1"/>
</dbReference>
<feature type="transmembrane region" description="Helical" evidence="6">
    <location>
        <begin position="459"/>
        <end position="482"/>
    </location>
</feature>
<reference evidence="7" key="3">
    <citation type="submission" date="2025-09" db="UniProtKB">
        <authorList>
            <consortium name="Ensembl"/>
        </authorList>
    </citation>
    <scope>IDENTIFICATION</scope>
</reference>
<comment type="subcellular location">
    <subcellularLocation>
        <location evidence="1">Membrane</location>
        <topology evidence="1">Multi-pass membrane protein</topology>
    </subcellularLocation>
</comment>
<protein>
    <submittedName>
        <fullName evidence="7">Serine incorporator 4</fullName>
    </submittedName>
</protein>
<evidence type="ECO:0000256" key="5">
    <source>
        <dbReference type="ARBA" id="ARBA00023136"/>
    </source>
</evidence>
<dbReference type="FunCoup" id="G3WP30">
    <property type="interactions" value="53"/>
</dbReference>
<dbReference type="OrthoDB" id="5963193at2759"/>
<keyword evidence="8" id="KW-1185">Reference proteome</keyword>
<dbReference type="CTD" id="619189"/>
<evidence type="ECO:0000313" key="7">
    <source>
        <dbReference type="Ensembl" id="ENSSHAP00000017185.2"/>
    </source>
</evidence>
<keyword evidence="4 6" id="KW-1133">Transmembrane helix</keyword>
<evidence type="ECO:0000256" key="6">
    <source>
        <dbReference type="SAM" id="Phobius"/>
    </source>
</evidence>
<dbReference type="KEGG" id="shr:100928927"/>
<evidence type="ECO:0000256" key="3">
    <source>
        <dbReference type="ARBA" id="ARBA00022692"/>
    </source>
</evidence>
<dbReference type="PANTHER" id="PTHR10383:SF5">
    <property type="entry name" value="SERINE INCORPORATOR 4"/>
    <property type="match status" value="1"/>
</dbReference>
<dbReference type="HOGENOM" id="CLU_029574_5_2_1"/>
<feature type="transmembrane region" description="Helical" evidence="6">
    <location>
        <begin position="182"/>
        <end position="203"/>
    </location>
</feature>
<gene>
    <name evidence="7" type="primary">SERINC4</name>
</gene>
<dbReference type="GeneTree" id="ENSGT01030000234623"/>
<dbReference type="InParanoid" id="G3WP30"/>
<dbReference type="GO" id="GO:0016020">
    <property type="term" value="C:membrane"/>
    <property type="evidence" value="ECO:0007669"/>
    <property type="project" value="UniProtKB-SubCell"/>
</dbReference>
<dbReference type="eggNOG" id="KOG2592">
    <property type="taxonomic scope" value="Eukaryota"/>
</dbReference>
<accession>G3WP30</accession>
<feature type="transmembrane region" description="Helical" evidence="6">
    <location>
        <begin position="151"/>
        <end position="170"/>
    </location>
</feature>
<evidence type="ECO:0000256" key="2">
    <source>
        <dbReference type="ARBA" id="ARBA00006665"/>
    </source>
</evidence>
<feature type="transmembrane region" description="Helical" evidence="6">
    <location>
        <begin position="339"/>
        <end position="362"/>
    </location>
</feature>
<feature type="transmembrane region" description="Helical" evidence="6">
    <location>
        <begin position="224"/>
        <end position="246"/>
    </location>
</feature>
<reference evidence="7 8" key="1">
    <citation type="journal article" date="2011" name="Proc. Natl. Acad. Sci. U.S.A.">
        <title>Genetic diversity and population structure of the endangered marsupial Sarcophilus harrisii (Tasmanian devil).</title>
        <authorList>
            <person name="Miller W."/>
            <person name="Hayes V.M."/>
            <person name="Ratan A."/>
            <person name="Petersen D.C."/>
            <person name="Wittekindt N.E."/>
            <person name="Miller J."/>
            <person name="Walenz B."/>
            <person name="Knight J."/>
            <person name="Qi J."/>
            <person name="Zhao F."/>
            <person name="Wang Q."/>
            <person name="Bedoya-Reina O.C."/>
            <person name="Katiyar N."/>
            <person name="Tomsho L.P."/>
            <person name="Kasson L.M."/>
            <person name="Hardie R.A."/>
            <person name="Woodbridge P."/>
            <person name="Tindall E.A."/>
            <person name="Bertelsen M.F."/>
            <person name="Dixon D."/>
            <person name="Pyecroft S."/>
            <person name="Helgen K.M."/>
            <person name="Lesk A.M."/>
            <person name="Pringle T.H."/>
            <person name="Patterson N."/>
            <person name="Zhang Y."/>
            <person name="Kreiss A."/>
            <person name="Woods G.M."/>
            <person name="Jones M.E."/>
            <person name="Schuster S.C."/>
        </authorList>
    </citation>
    <scope>NUCLEOTIDE SEQUENCE [LARGE SCALE GENOMIC DNA]</scope>
</reference>
<keyword evidence="5 6" id="KW-0472">Membrane</keyword>
<dbReference type="AlphaFoldDB" id="G3WP30"/>
<organism evidence="7 8">
    <name type="scientific">Sarcophilus harrisii</name>
    <name type="common">Tasmanian devil</name>
    <name type="synonym">Sarcophilus laniarius</name>
    <dbReference type="NCBI Taxonomy" id="9305"/>
    <lineage>
        <taxon>Eukaryota</taxon>
        <taxon>Metazoa</taxon>
        <taxon>Chordata</taxon>
        <taxon>Craniata</taxon>
        <taxon>Vertebrata</taxon>
        <taxon>Euteleostomi</taxon>
        <taxon>Mammalia</taxon>
        <taxon>Metatheria</taxon>
        <taxon>Dasyuromorphia</taxon>
        <taxon>Dasyuridae</taxon>
        <taxon>Sarcophilus</taxon>
    </lineage>
</organism>
<evidence type="ECO:0000256" key="1">
    <source>
        <dbReference type="ARBA" id="ARBA00004141"/>
    </source>
</evidence>
<evidence type="ECO:0000256" key="4">
    <source>
        <dbReference type="ARBA" id="ARBA00022989"/>
    </source>
</evidence>
<dbReference type="PANTHER" id="PTHR10383">
    <property type="entry name" value="SERINE INCORPORATOR"/>
    <property type="match status" value="1"/>
</dbReference>
<dbReference type="GeneID" id="100928927"/>
<name>G3WP30_SARHA</name>
<evidence type="ECO:0000313" key="8">
    <source>
        <dbReference type="Proteomes" id="UP000007648"/>
    </source>
</evidence>
<sequence>MVGVKAPPRCSNSSLAAANEWSSISSTLERTILYQVSCCCGPAPTTNYCCSGLPPLKESTSSRLLYTLIHVGASATSCLLLSRTVLDTFWGKVLIPSGLCTTPSGQNDCPVPSGSGAVYRVCAGTATFYLLQAVILINVNSSTSPRARLHNGFWLLKVLVLVGLCTAAFYVPDEHIFPAWHYVGICGGFAFILLQLVLITAFAHTWNKNWLTGAAQDRRWFGAVLLATLIFYSIAGVGAFLLFHHYTHPAGCLLNKALLSLNLCFCGILSFLSITPCIRLKQPCSGPLQASIISCYIMYLTFSALSSRPPERVLLRGQNRTICQPSVSKVGAQTPDTSLAILSAGIMYACVLFACNEASYLAEMFGPLWMVKVYSYEFQKPSICFCCPDNLSLEEGPSGEETGSGAPQTPHRLSYSYSAFHFVFFLASLYVMVTLTNWFSYEGAELETTFTRGNWATFWVKIASCWTCALLYLGLLLTPVCWSVTRPSQPTRVIRRRCRRIHVST</sequence>
<feature type="transmembrane region" description="Helical" evidence="6">
    <location>
        <begin position="64"/>
        <end position="86"/>
    </location>
</feature>
<dbReference type="Ensembl" id="ENSSHAT00000017328.2">
    <property type="protein sequence ID" value="ENSSHAP00000017185.2"/>
    <property type="gene ID" value="ENSSHAG00000014605.2"/>
</dbReference>
<feature type="transmembrane region" description="Helical" evidence="6">
    <location>
        <begin position="117"/>
        <end position="139"/>
    </location>
</feature>
<reference evidence="7" key="2">
    <citation type="submission" date="2025-08" db="UniProtKB">
        <authorList>
            <consortium name="Ensembl"/>
        </authorList>
    </citation>
    <scope>IDENTIFICATION</scope>
</reference>
<dbReference type="Proteomes" id="UP000007648">
    <property type="component" value="Unassembled WGS sequence"/>
</dbReference>
<proteinExistence type="inferred from homology"/>
<feature type="transmembrane region" description="Helical" evidence="6">
    <location>
        <begin position="419"/>
        <end position="439"/>
    </location>
</feature>